<evidence type="ECO:0000256" key="1">
    <source>
        <dbReference type="SAM" id="MobiDB-lite"/>
    </source>
</evidence>
<name>A0A166H3N5_9AGAM</name>
<feature type="domain" description="Sacsin/Nov" evidence="2">
    <location>
        <begin position="26"/>
        <end position="156"/>
    </location>
</feature>
<protein>
    <recommendedName>
        <fullName evidence="2">Sacsin/Nov domain-containing protein</fullName>
    </recommendedName>
</protein>
<dbReference type="Pfam" id="PF12449">
    <property type="entry name" value="DUF3684"/>
    <property type="match status" value="1"/>
</dbReference>
<feature type="region of interest" description="Disordered" evidence="1">
    <location>
        <begin position="1207"/>
        <end position="1230"/>
    </location>
</feature>
<accession>A0A166H3N5</accession>
<sequence>MSVPSSRDALWAHGQDEQVEVNQRALIDKVLARYSAEFTVFRELLQNSDDAQSKRVRIHFETEEYVKAVQGQRVPAEGTSNGESSRQMKVPDLNKTNVARWVFKNDGFAFRDEDWNRLKKIAEGNPDEDKIGAFGVGFYSLFSVTEEPFVQSGDQWMGFYWKGDQLVARRGRPQSAEASEGQTPSPNPWTSFEMSLREPGPIPKAFDFIRFLTSSITFMAHLSSVEVYLNDVGLAGISKDSGAAKRLVLPKELNPRTSGGMMTVSGAESTTLTITTEIIRAVFTGGTEKPPVKVARPEPTKQGQSSFFSSLFSSFANSPAPRTPSPLPPVQAPPEPSNLLDILKASITLTVFVAHVDVSLDQKLISELHRSTKKNPPSKLKYSLIYTGKDAYDISLKEEKEHPQTNGSVFQGLRADLDGTGAGRIFIGHATGQTTGLGGHMAARFIPTVERESIDLVDRHVAVWNKELLYVGGFLARTAYHLELADVKALWDAAAQSSSPNQPGIDPELRTWLQNRCLHALRFFTFHLNAANDAPALMSAAFFQCSRDGAFPIISSKGIMDARKVRLFDQSFSGFIKDLAVLPIEVADEALLMVTTLRSKGMINSITFGDVLEELRHRPLSETEMIECLKWLFALDTREVHSHKQEIRYQFLEAAILAINGPDKDERIVLLSTISTYSNTRTAGSIIPLDTPLPSTTFPFSISKHLPSDQFSAFFGWNEFTILDWLRYIISPEVASKGPETDLTLSATFAERVIQVLSKSWGSMNKHSQEQTITMLSSKPFIPTRSGLKVASEAYFSNVDIFPDLPIVTLSKGTAVKGAVEKLLADLGVRRHVELQLIFSRMFQTGDWSTVDLVKYLASIHSTLSDLEVEKLRQTSAFLPEGGPVTRDPKAKRQRMKASELYEPVDAMRELGLPVLEWGTQPKWRSGSDEAKFLFQIGLRRFPTLPVILDLAANSNLTIRPRALKYFLDHVHVHYTHYKLSNSGHIPFVPAVEAGGGTFLGPPNDVFIDPESAIFGFSVVDPSLRDIAASKLQLHKFPPTALIMKLILQEPARSVNQARNWFEAFAGRVADFSTQEFATLANTAFIPKEVEVVSKGGRTVELRLYKPFDCYLGGDQSAEYHSELFVFVDFGTKAAHFLRACGVRNSPSVEEIAQILVADPQTFFQKTGGREGFSAELRKLAVNKHQISGATRRKMSKTACLLSFRRKPRPERKSKDKAYTDDDYEDDDAWEETPELALPEKIIVVDDTTSYSLFGDSLLAAPQEDLLEDFYLYLGSRRLSTLIREEYTRSGAAKDQQTAKELRSLILSRLPLFLYERGNTEPVLSYSWLNKEGHFRVENVNKIHLVKHLRLGNATTSRSHETSAAALREPRTGPLILWISGMVDMYEVSNTLLASIFKSHKVNDALLFSTILSTDLRALRRRGYNVDRILKQQRDERRLAEEAAARAEASRREAGPAPPPAFSPADPNGPPSFPSPIAQPPGYDDPDQKRQPGLFQNLKSRFGGTSTPPIPNYGTRPDSQSNGTSKAPVPNGQAPLPQRPLSTQPNEGRGGVSSPENIQRNVQQAIKACREENASLLRNRQEMTMVRESTEESYCDVSGHDQDLERVGLITGVNVYVSKDVPNKSLFIRYNRLQLERFLTIIRPLEGLYKIPATSVNIFYDTSGQLIAFNRNGSIFLNLRYYEAWHDAQVLDGNRSQAFVSWYFTLAHEIAHNLVQLHNAEHEFYFSSICEAHMKDFAKLVQ</sequence>
<feature type="compositionally biased region" description="Acidic residues" evidence="1">
    <location>
        <begin position="1221"/>
        <end position="1230"/>
    </location>
</feature>
<feature type="region of interest" description="Disordered" evidence="1">
    <location>
        <begin position="1436"/>
        <end position="1556"/>
    </location>
</feature>
<feature type="region of interest" description="Disordered" evidence="1">
    <location>
        <begin position="171"/>
        <end position="192"/>
    </location>
</feature>
<dbReference type="Proteomes" id="UP000076798">
    <property type="component" value="Unassembled WGS sequence"/>
</dbReference>
<dbReference type="STRING" id="1314776.A0A166H3N5"/>
<gene>
    <name evidence="3" type="ORF">SISSUDRAFT_1125736</name>
</gene>
<dbReference type="SUPFAM" id="SSF55874">
    <property type="entry name" value="ATPase domain of HSP90 chaperone/DNA topoisomerase II/histidine kinase"/>
    <property type="match status" value="1"/>
</dbReference>
<feature type="compositionally biased region" description="Basic and acidic residues" evidence="1">
    <location>
        <begin position="1436"/>
        <end position="1454"/>
    </location>
</feature>
<dbReference type="PANTHER" id="PTHR47839:SF1">
    <property type="entry name" value="DOMAIN PROTEIN, PUTATIVE (AFU_ORTHOLOGUE AFUA_6G04830)-RELATED"/>
    <property type="match status" value="1"/>
</dbReference>
<dbReference type="InterPro" id="IPR036890">
    <property type="entry name" value="HATPase_C_sf"/>
</dbReference>
<evidence type="ECO:0000313" key="3">
    <source>
        <dbReference type="EMBL" id="KZT42305.1"/>
    </source>
</evidence>
<dbReference type="InterPro" id="IPR058210">
    <property type="entry name" value="SACS/Nov_dom"/>
</dbReference>
<dbReference type="Gene3D" id="3.30.565.10">
    <property type="entry name" value="Histidine kinase-like ATPase, C-terminal domain"/>
    <property type="match status" value="1"/>
</dbReference>
<dbReference type="PANTHER" id="PTHR47839">
    <property type="entry name" value="DOMAIN PROTEIN, PUTATIVE (AFU_ORTHOLOGUE AFUA_6G04830)-RELATED"/>
    <property type="match status" value="1"/>
</dbReference>
<feature type="compositionally biased region" description="Basic and acidic residues" evidence="1">
    <location>
        <begin position="1211"/>
        <end position="1220"/>
    </location>
</feature>
<dbReference type="NCBIfam" id="NF047352">
    <property type="entry name" value="P_loop_sacsin"/>
    <property type="match status" value="1"/>
</dbReference>
<dbReference type="Pfam" id="PF25794">
    <property type="entry name" value="SACS"/>
    <property type="match status" value="1"/>
</dbReference>
<evidence type="ECO:0000259" key="2">
    <source>
        <dbReference type="Pfam" id="PF25794"/>
    </source>
</evidence>
<feature type="compositionally biased region" description="Polar residues" evidence="1">
    <location>
        <begin position="176"/>
        <end position="192"/>
    </location>
</feature>
<proteinExistence type="predicted"/>
<evidence type="ECO:0000313" key="4">
    <source>
        <dbReference type="Proteomes" id="UP000076798"/>
    </source>
</evidence>
<keyword evidence="4" id="KW-1185">Reference proteome</keyword>
<reference evidence="3 4" key="1">
    <citation type="journal article" date="2016" name="Mol. Biol. Evol.">
        <title>Comparative Genomics of Early-Diverging Mushroom-Forming Fungi Provides Insights into the Origins of Lignocellulose Decay Capabilities.</title>
        <authorList>
            <person name="Nagy L.G."/>
            <person name="Riley R."/>
            <person name="Tritt A."/>
            <person name="Adam C."/>
            <person name="Daum C."/>
            <person name="Floudas D."/>
            <person name="Sun H."/>
            <person name="Yadav J.S."/>
            <person name="Pangilinan J."/>
            <person name="Larsson K.H."/>
            <person name="Matsuura K."/>
            <person name="Barry K."/>
            <person name="Labutti K."/>
            <person name="Kuo R."/>
            <person name="Ohm R.A."/>
            <person name="Bhattacharya S.S."/>
            <person name="Shirouzu T."/>
            <person name="Yoshinaga Y."/>
            <person name="Martin F.M."/>
            <person name="Grigoriev I.V."/>
            <person name="Hibbett D.S."/>
        </authorList>
    </citation>
    <scope>NUCLEOTIDE SEQUENCE [LARGE SCALE GENOMIC DNA]</scope>
    <source>
        <strain evidence="3 4">HHB10207 ss-3</strain>
    </source>
</reference>
<feature type="compositionally biased region" description="Pro residues" evidence="1">
    <location>
        <begin position="1456"/>
        <end position="1479"/>
    </location>
</feature>
<feature type="compositionally biased region" description="Polar residues" evidence="1">
    <location>
        <begin position="1497"/>
        <end position="1507"/>
    </location>
</feature>
<dbReference type="EMBL" id="KV428014">
    <property type="protein sequence ID" value="KZT42305.1"/>
    <property type="molecule type" value="Genomic_DNA"/>
</dbReference>
<dbReference type="InterPro" id="IPR022155">
    <property type="entry name" value="DUF3684"/>
</dbReference>
<organism evidence="3 4">
    <name type="scientific">Sistotremastrum suecicum HHB10207 ss-3</name>
    <dbReference type="NCBI Taxonomy" id="1314776"/>
    <lineage>
        <taxon>Eukaryota</taxon>
        <taxon>Fungi</taxon>
        <taxon>Dikarya</taxon>
        <taxon>Basidiomycota</taxon>
        <taxon>Agaricomycotina</taxon>
        <taxon>Agaricomycetes</taxon>
        <taxon>Sistotremastrales</taxon>
        <taxon>Sistotremastraceae</taxon>
        <taxon>Sistotremastrum</taxon>
    </lineage>
</organism>
<dbReference type="OrthoDB" id="10031156at2759"/>